<feature type="domain" description="STI1" evidence="5">
    <location>
        <begin position="15"/>
        <end position="54"/>
    </location>
</feature>
<evidence type="ECO:0000313" key="7">
    <source>
        <dbReference type="Proteomes" id="UP000281553"/>
    </source>
</evidence>
<feature type="region of interest" description="Disordered" evidence="4">
    <location>
        <begin position="62"/>
        <end position="93"/>
    </location>
</feature>
<dbReference type="AlphaFoldDB" id="A0A3P7LU43"/>
<evidence type="ECO:0000256" key="4">
    <source>
        <dbReference type="SAM" id="MobiDB-lite"/>
    </source>
</evidence>
<dbReference type="OrthoDB" id="533763at2759"/>
<dbReference type="GO" id="GO:0030544">
    <property type="term" value="F:Hsp70 protein binding"/>
    <property type="evidence" value="ECO:0007669"/>
    <property type="project" value="TreeGrafter"/>
</dbReference>
<feature type="compositionally biased region" description="Polar residues" evidence="4">
    <location>
        <begin position="78"/>
        <end position="93"/>
    </location>
</feature>
<dbReference type="EMBL" id="UYRU01047661">
    <property type="protein sequence ID" value="VDN09731.1"/>
    <property type="molecule type" value="Genomic_DNA"/>
</dbReference>
<dbReference type="PANTHER" id="PTHR45883:SF2">
    <property type="entry name" value="HSC70-INTERACTING PROTEIN"/>
    <property type="match status" value="1"/>
</dbReference>
<evidence type="ECO:0000256" key="2">
    <source>
        <dbReference type="ARBA" id="ARBA00022803"/>
    </source>
</evidence>
<reference evidence="6 7" key="1">
    <citation type="submission" date="2018-11" db="EMBL/GenBank/DDBJ databases">
        <authorList>
            <consortium name="Pathogen Informatics"/>
        </authorList>
    </citation>
    <scope>NUCLEOTIDE SEQUENCE [LARGE SCALE GENOMIC DNA]</scope>
</reference>
<dbReference type="SMART" id="SM00727">
    <property type="entry name" value="STI1"/>
    <property type="match status" value="1"/>
</dbReference>
<comment type="function">
    <text evidence="3">One HIP oligomer binds the ATPase domains of at least two HSC70 molecules dependent on activation of the HSC70 ATPase by HSP40. Stabilizes the ADP state of HSC70 that has a high affinity for substrate protein. Through its own chaperone activity, it may contribute to the interaction of HSC70 with various target proteins.</text>
</comment>
<proteinExistence type="predicted"/>
<keyword evidence="2" id="KW-0802">TPR repeat</keyword>
<evidence type="ECO:0000256" key="1">
    <source>
        <dbReference type="ARBA" id="ARBA00022737"/>
    </source>
</evidence>
<sequence length="93" mass="9651">MPAGMENIFGSLLSDPEMMAAMQDPEIQAAFSEGMSNPAAFAKAAKNPKFANLMKKMQENMKGAGGSTFVPPGGHMPPTSSAGDGMYSSKSTC</sequence>
<dbReference type="InterPro" id="IPR041243">
    <property type="entry name" value="STI1/HOP_DP"/>
</dbReference>
<evidence type="ECO:0000313" key="6">
    <source>
        <dbReference type="EMBL" id="VDN09731.1"/>
    </source>
</evidence>
<gene>
    <name evidence="6" type="ORF">DILT_LOCUS5562</name>
</gene>
<dbReference type="PANTHER" id="PTHR45883">
    <property type="entry name" value="HSC70-INTERACTING PROTEIN"/>
    <property type="match status" value="1"/>
</dbReference>
<dbReference type="Gene3D" id="1.10.260.100">
    <property type="match status" value="1"/>
</dbReference>
<organism evidence="6 7">
    <name type="scientific">Dibothriocephalus latus</name>
    <name type="common">Fish tapeworm</name>
    <name type="synonym">Diphyllobothrium latum</name>
    <dbReference type="NCBI Taxonomy" id="60516"/>
    <lineage>
        <taxon>Eukaryota</taxon>
        <taxon>Metazoa</taxon>
        <taxon>Spiralia</taxon>
        <taxon>Lophotrochozoa</taxon>
        <taxon>Platyhelminthes</taxon>
        <taxon>Cestoda</taxon>
        <taxon>Eucestoda</taxon>
        <taxon>Diphyllobothriidea</taxon>
        <taxon>Diphyllobothriidae</taxon>
        <taxon>Dibothriocephalus</taxon>
    </lineage>
</organism>
<keyword evidence="1" id="KW-0677">Repeat</keyword>
<evidence type="ECO:0000256" key="3">
    <source>
        <dbReference type="ARBA" id="ARBA00037033"/>
    </source>
</evidence>
<accession>A0A3P7LU43</accession>
<protein>
    <recommendedName>
        <fullName evidence="5">STI1 domain-containing protein</fullName>
    </recommendedName>
</protein>
<dbReference type="Pfam" id="PF17830">
    <property type="entry name" value="STI1-HOP_DP"/>
    <property type="match status" value="1"/>
</dbReference>
<evidence type="ECO:0000259" key="5">
    <source>
        <dbReference type="SMART" id="SM00727"/>
    </source>
</evidence>
<name>A0A3P7LU43_DIBLA</name>
<keyword evidence="7" id="KW-1185">Reference proteome</keyword>
<dbReference type="InterPro" id="IPR006636">
    <property type="entry name" value="STI1_HS-bd"/>
</dbReference>
<dbReference type="Proteomes" id="UP000281553">
    <property type="component" value="Unassembled WGS sequence"/>
</dbReference>